<evidence type="ECO:0000256" key="1">
    <source>
        <dbReference type="ARBA" id="ARBA00004935"/>
    </source>
</evidence>
<dbReference type="AlphaFoldDB" id="A0A9Q0JR07"/>
<evidence type="ECO:0000256" key="7">
    <source>
        <dbReference type="RuleBase" id="RU362057"/>
    </source>
</evidence>
<comment type="catalytic activity">
    <reaction evidence="5">
        <text>an anthocyanidin + UDP-alpha-D-glucose + H(+) = an anthocyanidin 3-O-beta-D-glucoside + UDP</text>
        <dbReference type="Rhea" id="RHEA:20093"/>
        <dbReference type="ChEBI" id="CHEBI:15378"/>
        <dbReference type="ChEBI" id="CHEBI:16307"/>
        <dbReference type="ChEBI" id="CHEBI:58223"/>
        <dbReference type="ChEBI" id="CHEBI:58885"/>
        <dbReference type="ChEBI" id="CHEBI:143576"/>
        <dbReference type="EC" id="2.4.1.115"/>
    </reaction>
</comment>
<reference evidence="8" key="1">
    <citation type="submission" date="2022-02" db="EMBL/GenBank/DDBJ databases">
        <authorList>
            <person name="Henning P.M."/>
            <person name="McCubbin A.G."/>
            <person name="Shore J.S."/>
        </authorList>
    </citation>
    <scope>NUCLEOTIDE SEQUENCE</scope>
    <source>
        <strain evidence="8">F60SS</strain>
        <tissue evidence="8">Leaves</tissue>
    </source>
</reference>
<evidence type="ECO:0000256" key="5">
    <source>
        <dbReference type="ARBA" id="ARBA00047606"/>
    </source>
</evidence>
<keyword evidence="9" id="KW-1185">Reference proteome</keyword>
<keyword evidence="3 6" id="KW-0328">Glycosyltransferase</keyword>
<dbReference type="InterPro" id="IPR002213">
    <property type="entry name" value="UDP_glucos_trans"/>
</dbReference>
<dbReference type="GO" id="GO:0080044">
    <property type="term" value="F:quercetin 7-O-glucosyltransferase activity"/>
    <property type="evidence" value="ECO:0007669"/>
    <property type="project" value="TreeGrafter"/>
</dbReference>
<dbReference type="OrthoDB" id="5835829at2759"/>
<name>A0A9Q0JR07_9ROSI</name>
<dbReference type="FunFam" id="3.40.50.2000:FF:000040">
    <property type="entry name" value="UDP-glycosyltransferase 76C1"/>
    <property type="match status" value="1"/>
</dbReference>
<comment type="pathway">
    <text evidence="1">Pigment biosynthesis; anthocyanin biosynthesis.</text>
</comment>
<protein>
    <recommendedName>
        <fullName evidence="7">Glycosyltransferase</fullName>
        <ecNumber evidence="7">2.4.1.-</ecNumber>
    </recommendedName>
</protein>
<comment type="similarity">
    <text evidence="2 6">Belongs to the UDP-glycosyltransferase family.</text>
</comment>
<organism evidence="8 9">
    <name type="scientific">Turnera subulata</name>
    <dbReference type="NCBI Taxonomy" id="218843"/>
    <lineage>
        <taxon>Eukaryota</taxon>
        <taxon>Viridiplantae</taxon>
        <taxon>Streptophyta</taxon>
        <taxon>Embryophyta</taxon>
        <taxon>Tracheophyta</taxon>
        <taxon>Spermatophyta</taxon>
        <taxon>Magnoliopsida</taxon>
        <taxon>eudicotyledons</taxon>
        <taxon>Gunneridae</taxon>
        <taxon>Pentapetalae</taxon>
        <taxon>rosids</taxon>
        <taxon>fabids</taxon>
        <taxon>Malpighiales</taxon>
        <taxon>Passifloraceae</taxon>
        <taxon>Turnera</taxon>
    </lineage>
</organism>
<dbReference type="EC" id="2.4.1.-" evidence="7"/>
<dbReference type="PROSITE" id="PS00375">
    <property type="entry name" value="UDPGT"/>
    <property type="match status" value="1"/>
</dbReference>
<dbReference type="GO" id="GO:0047213">
    <property type="term" value="F:anthocyanidin 3-O-glucosyltransferase activity"/>
    <property type="evidence" value="ECO:0007669"/>
    <property type="project" value="UniProtKB-EC"/>
</dbReference>
<dbReference type="FunFam" id="3.40.50.2000:FF:000120">
    <property type="entry name" value="UDP-glycosyltransferase 76C1"/>
    <property type="match status" value="1"/>
</dbReference>
<dbReference type="CDD" id="cd03784">
    <property type="entry name" value="GT1_Gtf-like"/>
    <property type="match status" value="1"/>
</dbReference>
<dbReference type="PANTHER" id="PTHR11926">
    <property type="entry name" value="GLUCOSYL/GLUCURONOSYL TRANSFERASES"/>
    <property type="match status" value="1"/>
</dbReference>
<dbReference type="Gene3D" id="3.40.50.2000">
    <property type="entry name" value="Glycogen Phosphorylase B"/>
    <property type="match status" value="2"/>
</dbReference>
<gene>
    <name evidence="8" type="ORF">Tsubulata_031452</name>
</gene>
<evidence type="ECO:0000313" key="9">
    <source>
        <dbReference type="Proteomes" id="UP001141552"/>
    </source>
</evidence>
<evidence type="ECO:0000313" key="8">
    <source>
        <dbReference type="EMBL" id="KAJ4850888.1"/>
    </source>
</evidence>
<sequence>MEKARIGKHSTVVLFPCPYQGHITPMLQLGSALHSKGFSITVVHTQFNSPNPSSHPEFNFQSLPDGLSQEVISSGSLLDIISELNVTCKAPFQECLEQMVKARNVPNDDDKVIWVIYDELMHFAEAAANHLGLPTILLRTISAATFVSRSAILQLEAQGLIPFQESISEEAVPNLPSLRFKDLPISMHGVSEKFLNLMKEACHSRKPSAVVWNTIECLEQSLLAQLQKQSKVPIFPIGPIHKFAPAASCSSLLPEDTCCISWLNKQPDKSVVYASFGSVASIDAKEFTEMAWGLANSRHRFLWVVRPGFILGSEWTEPLPKGVKEIVGERCCIVKWAPQREVLGHAAVGVFLTHCGWNSALESISEGVPMICRPYFGDQKVTARYIAHVWGLGLQLENKLDREEVARAVRRIMEDEQGEQIRARAEDMKGKIELCVKKGGLSYNSMDNLVQFMSF</sequence>
<dbReference type="Proteomes" id="UP001141552">
    <property type="component" value="Unassembled WGS sequence"/>
</dbReference>
<evidence type="ECO:0000256" key="3">
    <source>
        <dbReference type="ARBA" id="ARBA00022676"/>
    </source>
</evidence>
<proteinExistence type="inferred from homology"/>
<accession>A0A9Q0JR07</accession>
<dbReference type="InterPro" id="IPR035595">
    <property type="entry name" value="UDP_glycos_trans_CS"/>
</dbReference>
<reference evidence="8" key="2">
    <citation type="journal article" date="2023" name="Plants (Basel)">
        <title>Annotation of the Turnera subulata (Passifloraceae) Draft Genome Reveals the S-Locus Evolved after the Divergence of Turneroideae from Passifloroideae in a Stepwise Manner.</title>
        <authorList>
            <person name="Henning P.M."/>
            <person name="Roalson E.H."/>
            <person name="Mir W."/>
            <person name="McCubbin A.G."/>
            <person name="Shore J.S."/>
        </authorList>
    </citation>
    <scope>NUCLEOTIDE SEQUENCE</scope>
    <source>
        <strain evidence="8">F60SS</strain>
    </source>
</reference>
<evidence type="ECO:0000256" key="2">
    <source>
        <dbReference type="ARBA" id="ARBA00009995"/>
    </source>
</evidence>
<comment type="caution">
    <text evidence="8">The sequence shown here is derived from an EMBL/GenBank/DDBJ whole genome shotgun (WGS) entry which is preliminary data.</text>
</comment>
<dbReference type="PANTHER" id="PTHR11926:SF1494">
    <property type="entry name" value="FLAVONOL 3-O-GLUCOSYLTRANSFERASE UGT76E12-RELATED"/>
    <property type="match status" value="1"/>
</dbReference>
<dbReference type="EMBL" id="JAKUCV010000195">
    <property type="protein sequence ID" value="KAJ4850888.1"/>
    <property type="molecule type" value="Genomic_DNA"/>
</dbReference>
<dbReference type="Pfam" id="PF00201">
    <property type="entry name" value="UDPGT"/>
    <property type="match status" value="1"/>
</dbReference>
<evidence type="ECO:0000256" key="4">
    <source>
        <dbReference type="ARBA" id="ARBA00022679"/>
    </source>
</evidence>
<evidence type="ECO:0000256" key="6">
    <source>
        <dbReference type="RuleBase" id="RU003718"/>
    </source>
</evidence>
<dbReference type="SUPFAM" id="SSF53756">
    <property type="entry name" value="UDP-Glycosyltransferase/glycogen phosphorylase"/>
    <property type="match status" value="1"/>
</dbReference>
<dbReference type="GO" id="GO:0080043">
    <property type="term" value="F:quercetin 3-O-glucosyltransferase activity"/>
    <property type="evidence" value="ECO:0007669"/>
    <property type="project" value="TreeGrafter"/>
</dbReference>
<keyword evidence="4 6" id="KW-0808">Transferase</keyword>